<dbReference type="EMBL" id="GL945435">
    <property type="protein sequence ID" value="EGO23701.1"/>
    <property type="molecule type" value="Genomic_DNA"/>
</dbReference>
<protein>
    <recommendedName>
        <fullName evidence="2">Methyltransferase domain-containing protein</fullName>
    </recommendedName>
</protein>
<feature type="domain" description="Methyltransferase" evidence="2">
    <location>
        <begin position="22"/>
        <end position="249"/>
    </location>
</feature>
<dbReference type="Proteomes" id="UP000008064">
    <property type="component" value="Unassembled WGS sequence"/>
</dbReference>
<dbReference type="HOGENOM" id="CLU_016581_0_1_1"/>
<evidence type="ECO:0000256" key="1">
    <source>
        <dbReference type="SAM" id="MobiDB-lite"/>
    </source>
</evidence>
<reference evidence="4" key="1">
    <citation type="journal article" date="2011" name="Science">
        <title>The plant cell wall-decomposing machinery underlies the functional diversity of forest fungi.</title>
        <authorList>
            <person name="Eastwood D.C."/>
            <person name="Floudas D."/>
            <person name="Binder M."/>
            <person name="Majcherczyk A."/>
            <person name="Schneider P."/>
            <person name="Aerts A."/>
            <person name="Asiegbu F.O."/>
            <person name="Baker S.E."/>
            <person name="Barry K."/>
            <person name="Bendiksby M."/>
            <person name="Blumentritt M."/>
            <person name="Coutinho P.M."/>
            <person name="Cullen D."/>
            <person name="de Vries R.P."/>
            <person name="Gathman A."/>
            <person name="Goodell B."/>
            <person name="Henrissat B."/>
            <person name="Ihrmark K."/>
            <person name="Kauserud H."/>
            <person name="Kohler A."/>
            <person name="LaButti K."/>
            <person name="Lapidus A."/>
            <person name="Lavin J.L."/>
            <person name="Lee Y.-H."/>
            <person name="Lindquist E."/>
            <person name="Lilly W."/>
            <person name="Lucas S."/>
            <person name="Morin E."/>
            <person name="Murat C."/>
            <person name="Oguiza J.A."/>
            <person name="Park J."/>
            <person name="Pisabarro A.G."/>
            <person name="Riley R."/>
            <person name="Rosling A."/>
            <person name="Salamov A."/>
            <person name="Schmidt O."/>
            <person name="Schmutz J."/>
            <person name="Skrede I."/>
            <person name="Stenlid J."/>
            <person name="Wiebenga A."/>
            <person name="Xie X."/>
            <person name="Kuees U."/>
            <person name="Hibbett D.S."/>
            <person name="Hoffmeister D."/>
            <person name="Hoegberg N."/>
            <person name="Martin F."/>
            <person name="Grigoriev I.V."/>
            <person name="Watkinson S.C."/>
        </authorList>
    </citation>
    <scope>NUCLEOTIDE SEQUENCE [LARGE SCALE GENOMIC DNA]</scope>
    <source>
        <strain evidence="4">S7.9</strain>
    </source>
</reference>
<dbReference type="InterPro" id="IPR025714">
    <property type="entry name" value="Methyltranfer_dom"/>
</dbReference>
<dbReference type="InterPro" id="IPR029063">
    <property type="entry name" value="SAM-dependent_MTases_sf"/>
</dbReference>
<dbReference type="GeneID" id="18813440"/>
<dbReference type="SUPFAM" id="SSF53335">
    <property type="entry name" value="S-adenosyl-L-methionine-dependent methyltransferases"/>
    <property type="match status" value="1"/>
</dbReference>
<proteinExistence type="predicted"/>
<dbReference type="Gene3D" id="3.40.50.150">
    <property type="entry name" value="Vaccinia Virus protein VP39"/>
    <property type="match status" value="1"/>
</dbReference>
<evidence type="ECO:0000313" key="3">
    <source>
        <dbReference type="EMBL" id="EGO23701.1"/>
    </source>
</evidence>
<accession>F8NYN0</accession>
<evidence type="ECO:0000313" key="4">
    <source>
        <dbReference type="Proteomes" id="UP000008064"/>
    </source>
</evidence>
<dbReference type="KEGG" id="sla:SERLADRAFT_416077"/>
<organism evidence="4">
    <name type="scientific">Serpula lacrymans var. lacrymans (strain S7.9)</name>
    <name type="common">Dry rot fungus</name>
    <dbReference type="NCBI Taxonomy" id="578457"/>
    <lineage>
        <taxon>Eukaryota</taxon>
        <taxon>Fungi</taxon>
        <taxon>Dikarya</taxon>
        <taxon>Basidiomycota</taxon>
        <taxon>Agaricomycotina</taxon>
        <taxon>Agaricomycetes</taxon>
        <taxon>Agaricomycetidae</taxon>
        <taxon>Boletales</taxon>
        <taxon>Coniophorineae</taxon>
        <taxon>Serpulaceae</taxon>
        <taxon>Serpula</taxon>
    </lineage>
</organism>
<dbReference type="RefSeq" id="XP_007319463.1">
    <property type="nucleotide sequence ID" value="XM_007319401.1"/>
</dbReference>
<evidence type="ECO:0000259" key="2">
    <source>
        <dbReference type="Pfam" id="PF13679"/>
    </source>
</evidence>
<dbReference type="InterPro" id="IPR052220">
    <property type="entry name" value="METTL25"/>
</dbReference>
<dbReference type="Pfam" id="PF13679">
    <property type="entry name" value="Methyltransf_32"/>
    <property type="match status" value="1"/>
</dbReference>
<feature type="region of interest" description="Disordered" evidence="1">
    <location>
        <begin position="79"/>
        <end position="100"/>
    </location>
</feature>
<dbReference type="PANTHER" id="PTHR12496:SF0">
    <property type="entry name" value="METHYLTRANSFERASE DOMAIN-CONTAINING PROTEIN"/>
    <property type="match status" value="1"/>
</dbReference>
<gene>
    <name evidence="3" type="ORF">SERLADRAFT_416077</name>
</gene>
<dbReference type="OrthoDB" id="10258156at2759"/>
<dbReference type="AlphaFoldDB" id="F8NYN0"/>
<feature type="compositionally biased region" description="Basic residues" evidence="1">
    <location>
        <begin position="88"/>
        <end position="99"/>
    </location>
</feature>
<name>F8NYN0_SERL9</name>
<sequence>MSVLPDTEVTPSANHPYGMSPKKDHEVTRMSTFISQLLNRRGLHSLRHAVDVGSGQGYLSRALQDIGVHVLALDSNQTQTSGAERWKNKAATRKQRKKQKAEVTRASNVYAAEDLNLQISCFEPSPTPWTRLQGTNHNLLPKEGVISHKTVHITPQTLQASIQDWLLSDAPGIGARNVIGDISVNESDRPAEVIKAIPVLLVALHACGSLTPDILRTFVSNHRGGANSNPSTWKSQALVVVGCCYNLMSPADFPLSTGLRRSFSGQKLSLASLHLAAQVPSQWARTASSLDAARLAIRKVVYRALLQPLLQTSVVRRNVHMPGSNHEPDIASDEEARRDKLAGTGETLENRRLGKLNNAAYRDWGTFLTQAGIKMGVSFENCLTELPDGEKLADDRYRRQMESRLEVLHVLRCLLGPLVESLILLDRYDWLCEELRHTHATTAGNTGFECNEEEMDVELFNLFDQATGSGRNVAIVIAPR</sequence>
<dbReference type="PANTHER" id="PTHR12496">
    <property type="entry name" value="CGI-41 METHYLTRANSFERASE"/>
    <property type="match status" value="1"/>
</dbReference>
<feature type="region of interest" description="Disordered" evidence="1">
    <location>
        <begin position="1"/>
        <end position="24"/>
    </location>
</feature>